<organism evidence="1 2">
    <name type="scientific">Eumeta variegata</name>
    <name type="common">Bagworm moth</name>
    <name type="synonym">Eumeta japonica</name>
    <dbReference type="NCBI Taxonomy" id="151549"/>
    <lineage>
        <taxon>Eukaryota</taxon>
        <taxon>Metazoa</taxon>
        <taxon>Ecdysozoa</taxon>
        <taxon>Arthropoda</taxon>
        <taxon>Hexapoda</taxon>
        <taxon>Insecta</taxon>
        <taxon>Pterygota</taxon>
        <taxon>Neoptera</taxon>
        <taxon>Endopterygota</taxon>
        <taxon>Lepidoptera</taxon>
        <taxon>Glossata</taxon>
        <taxon>Ditrysia</taxon>
        <taxon>Tineoidea</taxon>
        <taxon>Psychidae</taxon>
        <taxon>Oiketicinae</taxon>
        <taxon>Eumeta</taxon>
    </lineage>
</organism>
<dbReference type="EMBL" id="BGZK01001032">
    <property type="protein sequence ID" value="GBP69164.1"/>
    <property type="molecule type" value="Genomic_DNA"/>
</dbReference>
<gene>
    <name evidence="1" type="ORF">EVAR_98234_1</name>
</gene>
<protein>
    <submittedName>
        <fullName evidence="1">Mariner Mos1 transposase</fullName>
    </submittedName>
</protein>
<sequence length="100" mass="11505">MVKPRFIHGYKSSQKLSASCCDGCKVTLEMFNLILRRPTIICPGLMAHALLEQRYLHITSYEDSKNWVDSWIASKNKEFSRFGILALLERWKKVVASDGQ</sequence>
<dbReference type="OrthoDB" id="616263at2759"/>
<evidence type="ECO:0000313" key="2">
    <source>
        <dbReference type="Proteomes" id="UP000299102"/>
    </source>
</evidence>
<keyword evidence="2" id="KW-1185">Reference proteome</keyword>
<name>A0A4C1Y2G0_EUMVA</name>
<dbReference type="Proteomes" id="UP000299102">
    <property type="component" value="Unassembled WGS sequence"/>
</dbReference>
<comment type="caution">
    <text evidence="1">The sequence shown here is derived from an EMBL/GenBank/DDBJ whole genome shotgun (WGS) entry which is preliminary data.</text>
</comment>
<reference evidence="1 2" key="1">
    <citation type="journal article" date="2019" name="Commun. Biol.">
        <title>The bagworm genome reveals a unique fibroin gene that provides high tensile strength.</title>
        <authorList>
            <person name="Kono N."/>
            <person name="Nakamura H."/>
            <person name="Ohtoshi R."/>
            <person name="Tomita M."/>
            <person name="Numata K."/>
            <person name="Arakawa K."/>
        </authorList>
    </citation>
    <scope>NUCLEOTIDE SEQUENCE [LARGE SCALE GENOMIC DNA]</scope>
</reference>
<proteinExistence type="predicted"/>
<evidence type="ECO:0000313" key="1">
    <source>
        <dbReference type="EMBL" id="GBP69164.1"/>
    </source>
</evidence>
<dbReference type="AlphaFoldDB" id="A0A4C1Y2G0"/>
<accession>A0A4C1Y2G0</accession>